<dbReference type="Proteomes" id="UP000286791">
    <property type="component" value="Unassembled WGS sequence"/>
</dbReference>
<sequence length="359" mass="40583">MICFNIFLTNEILAKEIMIKDVLGREVKVNLPAKRIIIAFYFPDFLAVGGKNAFDNVVAISKDSWANYMPQNYELFSSIIPKIKTLDDIGDPQFGTFSAEKVIALKPDLLILADWQYDMIKDNLSLIEKVGIPIVVISYNKETLEQHRLSTQILGQLLNQKQRANEIIDFYESKIKYIQEKIAKANLPKPKIYIELGNKGPKENSFTFGNDMWGSLANLVGGENIAQNLVQKWGVISAEQVLASKPDVIVISGRENELNKNKEAMVMGIGIDEKEALKRLEGFKQREGYTALPAIQNHRLYGFYNHLTRTLSDVAGAEFLAKALYPDLFKDLNPNQTYKEFHEKFMPAVPKGTFGIQAN</sequence>
<name>A0A431FN70_CAMJU</name>
<gene>
    <name evidence="2" type="ORF">C3H48_06515</name>
</gene>
<organism evidence="2 3">
    <name type="scientific">Campylobacter jejuni</name>
    <dbReference type="NCBI Taxonomy" id="197"/>
    <lineage>
        <taxon>Bacteria</taxon>
        <taxon>Pseudomonadati</taxon>
        <taxon>Campylobacterota</taxon>
        <taxon>Epsilonproteobacteria</taxon>
        <taxon>Campylobacterales</taxon>
        <taxon>Campylobacteraceae</taxon>
        <taxon>Campylobacter</taxon>
    </lineage>
</organism>
<dbReference type="PROSITE" id="PS50983">
    <property type="entry name" value="FE_B12_PBP"/>
    <property type="match status" value="1"/>
</dbReference>
<dbReference type="EMBL" id="PRCE01000054">
    <property type="protein sequence ID" value="RTJ97935.1"/>
    <property type="molecule type" value="Genomic_DNA"/>
</dbReference>
<comment type="caution">
    <text evidence="2">The sequence shown here is derived from an EMBL/GenBank/DDBJ whole genome shotgun (WGS) entry which is preliminary data.</text>
</comment>
<dbReference type="PANTHER" id="PTHR30535">
    <property type="entry name" value="VITAMIN B12-BINDING PROTEIN"/>
    <property type="match status" value="1"/>
</dbReference>
<dbReference type="InterPro" id="IPR050902">
    <property type="entry name" value="ABC_Transporter_SBP"/>
</dbReference>
<dbReference type="InterPro" id="IPR002491">
    <property type="entry name" value="ABC_transptr_periplasmic_BD"/>
</dbReference>
<evidence type="ECO:0000259" key="1">
    <source>
        <dbReference type="PROSITE" id="PS50983"/>
    </source>
</evidence>
<dbReference type="AlphaFoldDB" id="A0A431FN70"/>
<protein>
    <submittedName>
        <fullName evidence="2">Iron ABC transporter substrate-binding protein</fullName>
    </submittedName>
</protein>
<dbReference type="SUPFAM" id="SSF53807">
    <property type="entry name" value="Helical backbone' metal receptor"/>
    <property type="match status" value="1"/>
</dbReference>
<dbReference type="RefSeq" id="WP_079264255.1">
    <property type="nucleotide sequence ID" value="NZ_FBIT01000064.1"/>
</dbReference>
<dbReference type="PANTHER" id="PTHR30535:SF34">
    <property type="entry name" value="MOLYBDATE-BINDING PROTEIN MOLA"/>
    <property type="match status" value="1"/>
</dbReference>
<reference evidence="2 3" key="1">
    <citation type="journal article" date="2019" name="Appl. Environ. Microbiol.">
        <title>Population genetics and characterization of Campylobacter jejuni isolates in western jackdaws and game birds in Finland.</title>
        <authorList>
            <person name="Kovanen S."/>
            <person name="Rossi M."/>
            <person name="Pohja-Mykra M."/>
            <person name="Nieminen T."/>
            <person name="Raunio-Saarnisto M."/>
            <person name="Sauvala M."/>
            <person name="Fredriksson-Ahomaa M."/>
            <person name="Hanninen M.L."/>
            <person name="Kivisto R."/>
        </authorList>
    </citation>
    <scope>NUCLEOTIDE SEQUENCE [LARGE SCALE GENOMIC DNA]</scope>
    <source>
        <strain evidence="2 3">CB304</strain>
    </source>
</reference>
<proteinExistence type="predicted"/>
<dbReference type="Gene3D" id="3.40.50.1980">
    <property type="entry name" value="Nitrogenase molybdenum iron protein domain"/>
    <property type="match status" value="2"/>
</dbReference>
<evidence type="ECO:0000313" key="2">
    <source>
        <dbReference type="EMBL" id="RTJ97935.1"/>
    </source>
</evidence>
<evidence type="ECO:0000313" key="3">
    <source>
        <dbReference type="Proteomes" id="UP000286791"/>
    </source>
</evidence>
<dbReference type="Pfam" id="PF01497">
    <property type="entry name" value="Peripla_BP_2"/>
    <property type="match status" value="1"/>
</dbReference>
<accession>A0A431FN70</accession>
<feature type="domain" description="Fe/B12 periplasmic-binding" evidence="1">
    <location>
        <begin position="34"/>
        <end position="332"/>
    </location>
</feature>